<accession>A0A6C0LXZ4</accession>
<organism evidence="1">
    <name type="scientific">viral metagenome</name>
    <dbReference type="NCBI Taxonomy" id="1070528"/>
    <lineage>
        <taxon>unclassified sequences</taxon>
        <taxon>metagenomes</taxon>
        <taxon>organismal metagenomes</taxon>
    </lineage>
</organism>
<evidence type="ECO:0000313" key="1">
    <source>
        <dbReference type="EMBL" id="QHU35629.1"/>
    </source>
</evidence>
<dbReference type="EMBL" id="MN740610">
    <property type="protein sequence ID" value="QHU35629.1"/>
    <property type="molecule type" value="Genomic_DNA"/>
</dbReference>
<protein>
    <submittedName>
        <fullName evidence="1">Uncharacterized protein</fullName>
    </submittedName>
</protein>
<name>A0A6C0LXZ4_9ZZZZ</name>
<sequence length="81" mass="8995">MSGYREIDPSAYKGDDGGFVPNGNKFMLIHGANGYYLVDVECVYTDRPPRDFDVVIVTSGEWNASSKSHHTTVRGAYDLFS</sequence>
<dbReference type="AlphaFoldDB" id="A0A6C0LXZ4"/>
<reference evidence="1" key="1">
    <citation type="journal article" date="2020" name="Nature">
        <title>Giant virus diversity and host interactions through global metagenomics.</title>
        <authorList>
            <person name="Schulz F."/>
            <person name="Roux S."/>
            <person name="Paez-Espino D."/>
            <person name="Jungbluth S."/>
            <person name="Walsh D.A."/>
            <person name="Denef V.J."/>
            <person name="McMahon K.D."/>
            <person name="Konstantinidis K.T."/>
            <person name="Eloe-Fadrosh E.A."/>
            <person name="Kyrpides N.C."/>
            <person name="Woyke T."/>
        </authorList>
    </citation>
    <scope>NUCLEOTIDE SEQUENCE</scope>
    <source>
        <strain evidence="1">GVMAG-S-1029409-49</strain>
    </source>
</reference>
<proteinExistence type="predicted"/>